<dbReference type="EMBL" id="MWPZ01000003">
    <property type="protein sequence ID" value="TID02193.1"/>
    <property type="molecule type" value="Genomic_DNA"/>
</dbReference>
<evidence type="ECO:0000313" key="3">
    <source>
        <dbReference type="Proteomes" id="UP000305883"/>
    </source>
</evidence>
<dbReference type="OrthoDB" id="4804361at2759"/>
<reference evidence="2 3" key="1">
    <citation type="journal article" date="2019" name="Genome Biol. Evol.">
        <title>Genomic Plasticity Mediated by Transposable Elements in the Plant Pathogenic Fungus Colletotrichum higginsianum.</title>
        <authorList>
            <person name="Tsushima A."/>
            <person name="Gan P."/>
            <person name="Kumakura N."/>
            <person name="Narusaka M."/>
            <person name="Takano Y."/>
            <person name="Narusaka Y."/>
            <person name="Shirasu K."/>
        </authorList>
    </citation>
    <scope>NUCLEOTIDE SEQUENCE [LARGE SCALE GENOMIC DNA]</scope>
    <source>
        <strain evidence="2 3">MAFF305635-RFP</strain>
    </source>
</reference>
<proteinExistence type="predicted"/>
<protein>
    <submittedName>
        <fullName evidence="2">Uncharacterized protein</fullName>
    </submittedName>
</protein>
<accession>A0A4T0W9X8</accession>
<organism evidence="2 3">
    <name type="scientific">Colletotrichum higginsianum</name>
    <dbReference type="NCBI Taxonomy" id="80884"/>
    <lineage>
        <taxon>Eukaryota</taxon>
        <taxon>Fungi</taxon>
        <taxon>Dikarya</taxon>
        <taxon>Ascomycota</taxon>
        <taxon>Pezizomycotina</taxon>
        <taxon>Sordariomycetes</taxon>
        <taxon>Hypocreomycetidae</taxon>
        <taxon>Glomerellales</taxon>
        <taxon>Glomerellaceae</taxon>
        <taxon>Colletotrichum</taxon>
        <taxon>Colletotrichum destructivum species complex</taxon>
    </lineage>
</organism>
<evidence type="ECO:0000313" key="2">
    <source>
        <dbReference type="EMBL" id="TID02193.1"/>
    </source>
</evidence>
<feature type="signal peptide" evidence="1">
    <location>
        <begin position="1"/>
        <end position="15"/>
    </location>
</feature>
<comment type="caution">
    <text evidence="2">The sequence shown here is derived from an EMBL/GenBank/DDBJ whole genome shotgun (WGS) entry which is preliminary data.</text>
</comment>
<evidence type="ECO:0000256" key="1">
    <source>
        <dbReference type="SAM" id="SignalP"/>
    </source>
</evidence>
<sequence>MRLLRILALCSLALSAPYSPPDVAAESDTGDFERRVTKESAGTAAVFKIERFYSGGRSQSEWNYVTFAAQVTAGAAFAECSIATNTGPKVPTIEKTECRNATSLNKAIKWSLEPMGTGMMHFNVWWEFTSHAHLYGGVHMYQSWFKEWTVQDGSKVQEYVGPHSFILDTVMSPTQSGEEKGIKESHL</sequence>
<gene>
    <name evidence="2" type="ORF">CH35J_003358</name>
</gene>
<name>A0A4T0W9X8_9PEZI</name>
<keyword evidence="1" id="KW-0732">Signal</keyword>
<dbReference type="AlphaFoldDB" id="A0A4T0W9X8"/>
<dbReference type="Proteomes" id="UP000305883">
    <property type="component" value="Unassembled WGS sequence"/>
</dbReference>
<feature type="chain" id="PRO_5020530212" evidence="1">
    <location>
        <begin position="16"/>
        <end position="187"/>
    </location>
</feature>